<dbReference type="Pfam" id="PF00691">
    <property type="entry name" value="OmpA"/>
    <property type="match status" value="1"/>
</dbReference>
<feature type="chain" id="PRO_5011720626" evidence="5">
    <location>
        <begin position="18"/>
        <end position="309"/>
    </location>
</feature>
<dbReference type="Gene3D" id="3.30.1330.60">
    <property type="entry name" value="OmpA-like domain"/>
    <property type="match status" value="1"/>
</dbReference>
<organism evidence="7 8">
    <name type="scientific">Loktanella fryxellensis</name>
    <dbReference type="NCBI Taxonomy" id="245187"/>
    <lineage>
        <taxon>Bacteria</taxon>
        <taxon>Pseudomonadati</taxon>
        <taxon>Pseudomonadota</taxon>
        <taxon>Alphaproteobacteria</taxon>
        <taxon>Rhodobacterales</taxon>
        <taxon>Roseobacteraceae</taxon>
        <taxon>Loktanella</taxon>
    </lineage>
</organism>
<dbReference type="PROSITE" id="PS51123">
    <property type="entry name" value="OMPA_2"/>
    <property type="match status" value="1"/>
</dbReference>
<evidence type="ECO:0000256" key="2">
    <source>
        <dbReference type="ARBA" id="ARBA00023136"/>
    </source>
</evidence>
<evidence type="ECO:0000259" key="6">
    <source>
        <dbReference type="PROSITE" id="PS51123"/>
    </source>
</evidence>
<dbReference type="STRING" id="245187.SAMN04488003_11368"/>
<dbReference type="SUPFAM" id="SSF103088">
    <property type="entry name" value="OmpA-like"/>
    <property type="match status" value="1"/>
</dbReference>
<dbReference type="PANTHER" id="PTHR30329:SF21">
    <property type="entry name" value="LIPOPROTEIN YIAD-RELATED"/>
    <property type="match status" value="1"/>
</dbReference>
<gene>
    <name evidence="7" type="ORF">SAMN04488003_11368</name>
</gene>
<dbReference type="InterPro" id="IPR050330">
    <property type="entry name" value="Bact_OuterMem_StrucFunc"/>
</dbReference>
<dbReference type="GO" id="GO:0009279">
    <property type="term" value="C:cell outer membrane"/>
    <property type="evidence" value="ECO:0007669"/>
    <property type="project" value="UniProtKB-SubCell"/>
</dbReference>
<dbReference type="Proteomes" id="UP000199585">
    <property type="component" value="Unassembled WGS sequence"/>
</dbReference>
<accession>A0A1H8FP51</accession>
<keyword evidence="2 4" id="KW-0472">Membrane</keyword>
<feature type="domain" description="OmpA-like" evidence="6">
    <location>
        <begin position="190"/>
        <end position="308"/>
    </location>
</feature>
<name>A0A1H8FP51_9RHOB</name>
<evidence type="ECO:0000313" key="7">
    <source>
        <dbReference type="EMBL" id="SEN32878.1"/>
    </source>
</evidence>
<dbReference type="PRINTS" id="PR01021">
    <property type="entry name" value="OMPADOMAIN"/>
</dbReference>
<dbReference type="AlphaFoldDB" id="A0A1H8FP51"/>
<evidence type="ECO:0000256" key="1">
    <source>
        <dbReference type="ARBA" id="ARBA00004442"/>
    </source>
</evidence>
<dbReference type="EMBL" id="FOCI01000013">
    <property type="protein sequence ID" value="SEN32878.1"/>
    <property type="molecule type" value="Genomic_DNA"/>
</dbReference>
<sequence>MIRHLTLLLLWANPGTAQVLTLPGNALLEAELATPSDSYALPTGAWDGIEVPSQIVEGDVTTQVWRIPADGLATLQLLRPLRDQVRQAGYDVMFDCDTDDCGGFDFRFGTEVAPPPEMLVNLADFRFLSATRRTDGGVQGIGILISSTPQAGYVQIIRVAPSGIAPAPTGTQAPAVSSPQPVSGGLSAALDGTGHAVLDGVTFATGATSLSGGDVPSLAALAAYMTANPTLTVAIVGHTDSDGNLDANIDLSRQRAAAVRDRLIADHGVSADRLTAAGMGYLSPVASNLTPDGRAANRRVEAVVTGPID</sequence>
<dbReference type="PANTHER" id="PTHR30329">
    <property type="entry name" value="STATOR ELEMENT OF FLAGELLAR MOTOR COMPLEX"/>
    <property type="match status" value="1"/>
</dbReference>
<feature type="signal peptide" evidence="5">
    <location>
        <begin position="1"/>
        <end position="17"/>
    </location>
</feature>
<keyword evidence="3" id="KW-0998">Cell outer membrane</keyword>
<dbReference type="InterPro" id="IPR036737">
    <property type="entry name" value="OmpA-like_sf"/>
</dbReference>
<protein>
    <submittedName>
        <fullName evidence="7">OmpA-OmpF porin, OOP family</fullName>
    </submittedName>
</protein>
<keyword evidence="8" id="KW-1185">Reference proteome</keyword>
<reference evidence="7 8" key="1">
    <citation type="submission" date="2016-10" db="EMBL/GenBank/DDBJ databases">
        <authorList>
            <person name="de Groot N.N."/>
        </authorList>
    </citation>
    <scope>NUCLEOTIDE SEQUENCE [LARGE SCALE GENOMIC DNA]</scope>
    <source>
        <strain evidence="7 8">DSM 16213</strain>
    </source>
</reference>
<dbReference type="OrthoDB" id="9792021at2"/>
<keyword evidence="5" id="KW-0732">Signal</keyword>
<comment type="subcellular location">
    <subcellularLocation>
        <location evidence="1">Cell outer membrane</location>
    </subcellularLocation>
</comment>
<evidence type="ECO:0000313" key="8">
    <source>
        <dbReference type="Proteomes" id="UP000199585"/>
    </source>
</evidence>
<dbReference type="InterPro" id="IPR006664">
    <property type="entry name" value="OMP_bac"/>
</dbReference>
<proteinExistence type="predicted"/>
<dbReference type="CDD" id="cd07185">
    <property type="entry name" value="OmpA_C-like"/>
    <property type="match status" value="1"/>
</dbReference>
<evidence type="ECO:0000256" key="5">
    <source>
        <dbReference type="SAM" id="SignalP"/>
    </source>
</evidence>
<dbReference type="RefSeq" id="WP_089903250.1">
    <property type="nucleotide sequence ID" value="NZ_FOCI01000013.1"/>
</dbReference>
<evidence type="ECO:0000256" key="3">
    <source>
        <dbReference type="ARBA" id="ARBA00023237"/>
    </source>
</evidence>
<evidence type="ECO:0000256" key="4">
    <source>
        <dbReference type="PROSITE-ProRule" id="PRU00473"/>
    </source>
</evidence>
<dbReference type="InterPro" id="IPR006665">
    <property type="entry name" value="OmpA-like"/>
</dbReference>